<name>A0A8T3ADF0_DENNO</name>
<dbReference type="AlphaFoldDB" id="A0A8T3ADF0"/>
<feature type="region of interest" description="Disordered" evidence="1">
    <location>
        <begin position="1"/>
        <end position="29"/>
    </location>
</feature>
<proteinExistence type="predicted"/>
<protein>
    <submittedName>
        <fullName evidence="2">Uncharacterized protein</fullName>
    </submittedName>
</protein>
<reference evidence="2" key="1">
    <citation type="journal article" date="2022" name="Front. Genet.">
        <title>Chromosome-Scale Assembly of the Dendrobium nobile Genome Provides Insights Into the Molecular Mechanism of the Biosynthesis of the Medicinal Active Ingredient of Dendrobium.</title>
        <authorList>
            <person name="Xu Q."/>
            <person name="Niu S.-C."/>
            <person name="Li K.-L."/>
            <person name="Zheng P.-J."/>
            <person name="Zhang X.-J."/>
            <person name="Jia Y."/>
            <person name="Liu Y."/>
            <person name="Niu Y.-X."/>
            <person name="Yu L.-H."/>
            <person name="Chen D.-F."/>
            <person name="Zhang G.-Q."/>
        </authorList>
    </citation>
    <scope>NUCLEOTIDE SEQUENCE</scope>
    <source>
        <tissue evidence="2">Leaf</tissue>
    </source>
</reference>
<feature type="compositionally biased region" description="Basic and acidic residues" evidence="1">
    <location>
        <begin position="13"/>
        <end position="25"/>
    </location>
</feature>
<evidence type="ECO:0000313" key="3">
    <source>
        <dbReference type="Proteomes" id="UP000829196"/>
    </source>
</evidence>
<keyword evidence="3" id="KW-1185">Reference proteome</keyword>
<comment type="caution">
    <text evidence="2">The sequence shown here is derived from an EMBL/GenBank/DDBJ whole genome shotgun (WGS) entry which is preliminary data.</text>
</comment>
<accession>A0A8T3ADF0</accession>
<evidence type="ECO:0000313" key="2">
    <source>
        <dbReference type="EMBL" id="KAI0494083.1"/>
    </source>
</evidence>
<evidence type="ECO:0000256" key="1">
    <source>
        <dbReference type="SAM" id="MobiDB-lite"/>
    </source>
</evidence>
<gene>
    <name evidence="2" type="ORF">KFK09_024214</name>
</gene>
<dbReference type="Proteomes" id="UP000829196">
    <property type="component" value="Unassembled WGS sequence"/>
</dbReference>
<dbReference type="EMBL" id="JAGYWB010000017">
    <property type="protein sequence ID" value="KAI0494083.1"/>
    <property type="molecule type" value="Genomic_DNA"/>
</dbReference>
<organism evidence="2 3">
    <name type="scientific">Dendrobium nobile</name>
    <name type="common">Orchid</name>
    <dbReference type="NCBI Taxonomy" id="94219"/>
    <lineage>
        <taxon>Eukaryota</taxon>
        <taxon>Viridiplantae</taxon>
        <taxon>Streptophyta</taxon>
        <taxon>Embryophyta</taxon>
        <taxon>Tracheophyta</taxon>
        <taxon>Spermatophyta</taxon>
        <taxon>Magnoliopsida</taxon>
        <taxon>Liliopsida</taxon>
        <taxon>Asparagales</taxon>
        <taxon>Orchidaceae</taxon>
        <taxon>Epidendroideae</taxon>
        <taxon>Malaxideae</taxon>
        <taxon>Dendrobiinae</taxon>
        <taxon>Dendrobium</taxon>
    </lineage>
</organism>
<sequence length="72" mass="8352">MGLSYVRTPHVIISREEDRKEDGRESRRRGNQLSSPFFILCFCHFRPTPVIFSECQSPMKEIETEEGFTGEG</sequence>